<reference evidence="1 2" key="1">
    <citation type="journal article" date="2020" name="Front. Microbiol.">
        <title>Phenotypic and Genetic Characterization of the Cheese Ripening Yeast Geotrichum candidum.</title>
        <authorList>
            <person name="Perkins V."/>
            <person name="Vignola S."/>
            <person name="Lessard M.H."/>
            <person name="Plante P.L."/>
            <person name="Corbeil J."/>
            <person name="Dugat-Bony E."/>
            <person name="Frenette M."/>
            <person name="Labrie S."/>
        </authorList>
    </citation>
    <scope>NUCLEOTIDE SEQUENCE [LARGE SCALE GENOMIC DNA]</scope>
    <source>
        <strain evidence="1 2">LMA-1147</strain>
    </source>
</reference>
<proteinExistence type="predicted"/>
<protein>
    <submittedName>
        <fullName evidence="1">Uncharacterized protein</fullName>
    </submittedName>
</protein>
<accession>A0ACB6V4H8</accession>
<organism evidence="1 2">
    <name type="scientific">Geotrichum galactomycetum</name>
    <dbReference type="NCBI Taxonomy" id="27317"/>
    <lineage>
        <taxon>Eukaryota</taxon>
        <taxon>Fungi</taxon>
        <taxon>Dikarya</taxon>
        <taxon>Ascomycota</taxon>
        <taxon>Saccharomycotina</taxon>
        <taxon>Dipodascomycetes</taxon>
        <taxon>Dipodascales</taxon>
        <taxon>Dipodascaceae</taxon>
        <taxon>Geotrichum</taxon>
    </lineage>
</organism>
<name>A0ACB6V4H8_9ASCO</name>
<evidence type="ECO:0000313" key="1">
    <source>
        <dbReference type="EMBL" id="KAF5097648.1"/>
    </source>
</evidence>
<evidence type="ECO:0000313" key="2">
    <source>
        <dbReference type="Proteomes" id="UP000744676"/>
    </source>
</evidence>
<keyword evidence="2" id="KW-1185">Reference proteome</keyword>
<dbReference type="EMBL" id="QVQA01000061">
    <property type="protein sequence ID" value="KAF5097648.1"/>
    <property type="molecule type" value="Genomic_DNA"/>
</dbReference>
<sequence>MPIMLLPLSFMTATDAFQAQKRIHALLSAPDMEHYIEQSDSSDPNAIRISNGSFIWETESDEDKKSESEKKEEEDDAASVLTRQLSIVANVTEVPAVSEATEEFKEEEKANEGVPSNANHTKFKGLIDLSFEIQKAEFVVITGSIGSGKSSLLSAIAGTMVKTQGNVALSGSLAYCGVPWVQNASIRDNITFGTPYDEQWYQYVIKVCSLERDLEILPAGDATEVGERGITLSGGQKARINLARAVYRQCDIILLDDVLSAVDAHVGKSILDNCILGALAGKTRVLATHQISIINNADRVIFLDGTGSIVIDKPDTLRSNNSDFDALMKLNDKNDGDVEENKLQNEDITEANKSSNGENDNGKPKASGALMQDEDKNENGVPAEVYLSFIKYGTGAFKYVFLPVFVIFVTLATFSQIFTNTWLSFWTASKFSGRHDNFYIGIFVLLAVISVILLFSFYTMMTLVTRNTSAVLHMKAVYGILHSPMYFFDSSPLGRILNRFAHDTDSFDNEVSDQARFFITAVANIVGVFVLVIIYLPWFALAIVFLMTLFFCASVYYRSSAREIKRLDSTGRSVVISHFSETLSGVSTIVAYGAQNQFLKHNEKAINRMNSAYFLTLVNQHWLAMRLDMIGCAILIFVTVLCATRTFQISPSAVGLIISYLLQIVGMLTFLVRELATVENNMNAVERVYHYGMKLDQEAAYNIPETAPPENWPEHGAIEFKNSFMGCSSQSMATRF</sequence>
<gene>
    <name evidence="1" type="ORF">D0Z00_002331</name>
</gene>
<dbReference type="Proteomes" id="UP000744676">
    <property type="component" value="Unassembled WGS sequence"/>
</dbReference>
<comment type="caution">
    <text evidence="1">The sequence shown here is derived from an EMBL/GenBank/DDBJ whole genome shotgun (WGS) entry which is preliminary data.</text>
</comment>